<dbReference type="CDD" id="cd06225">
    <property type="entry name" value="HAMP"/>
    <property type="match status" value="1"/>
</dbReference>
<dbReference type="PANTHER" id="PTHR32089:SF55">
    <property type="entry name" value="METHYL ACCEPTING SENSORY TRANSDUCER WITH CACHE_2 SMALL MOLECULE BINDING DOMAIN"/>
    <property type="match status" value="1"/>
</dbReference>
<feature type="domain" description="HAMP" evidence="7">
    <location>
        <begin position="374"/>
        <end position="428"/>
    </location>
</feature>
<keyword evidence="5" id="KW-1133">Transmembrane helix</keyword>
<feature type="transmembrane region" description="Helical" evidence="5">
    <location>
        <begin position="355"/>
        <end position="373"/>
    </location>
</feature>
<keyword evidence="5" id="KW-0472">Membrane</keyword>
<comment type="similarity">
    <text evidence="3">Belongs to the methyl-accepting chemotaxis (MCP) protein family.</text>
</comment>
<dbReference type="Pfam" id="PF00015">
    <property type="entry name" value="MCPsignal"/>
    <property type="match status" value="1"/>
</dbReference>
<dbReference type="SMART" id="SM00304">
    <property type="entry name" value="HAMP"/>
    <property type="match status" value="1"/>
</dbReference>
<feature type="transmembrane region" description="Helical" evidence="5">
    <location>
        <begin position="12"/>
        <end position="34"/>
    </location>
</feature>
<dbReference type="SMART" id="SM00283">
    <property type="entry name" value="MA"/>
    <property type="match status" value="1"/>
</dbReference>
<dbReference type="OrthoDB" id="2489132at2"/>
<organism evidence="8 9">
    <name type="scientific">Vibrio diazotrophicus</name>
    <dbReference type="NCBI Taxonomy" id="685"/>
    <lineage>
        <taxon>Bacteria</taxon>
        <taxon>Pseudomonadati</taxon>
        <taxon>Pseudomonadota</taxon>
        <taxon>Gammaproteobacteria</taxon>
        <taxon>Vibrionales</taxon>
        <taxon>Vibrionaceae</taxon>
        <taxon>Vibrio</taxon>
    </lineage>
</organism>
<evidence type="ECO:0000256" key="1">
    <source>
        <dbReference type="ARBA" id="ARBA00004370"/>
    </source>
</evidence>
<dbReference type="GO" id="GO:0007165">
    <property type="term" value="P:signal transduction"/>
    <property type="evidence" value="ECO:0007669"/>
    <property type="project" value="UniProtKB-KW"/>
</dbReference>
<evidence type="ECO:0000259" key="7">
    <source>
        <dbReference type="PROSITE" id="PS50885"/>
    </source>
</evidence>
<dbReference type="Pfam" id="PF00672">
    <property type="entry name" value="HAMP"/>
    <property type="match status" value="1"/>
</dbReference>
<dbReference type="SUPFAM" id="SSF58104">
    <property type="entry name" value="Methyl-accepting chemotaxis protein (MCP) signaling domain"/>
    <property type="match status" value="1"/>
</dbReference>
<keyword evidence="5" id="KW-0812">Transmembrane</keyword>
<dbReference type="Gene3D" id="3.30.450.20">
    <property type="entry name" value="PAS domain"/>
    <property type="match status" value="1"/>
</dbReference>
<dbReference type="InterPro" id="IPR004089">
    <property type="entry name" value="MCPsignal_dom"/>
</dbReference>
<dbReference type="InterPro" id="IPR003660">
    <property type="entry name" value="HAMP_dom"/>
</dbReference>
<dbReference type="AlphaFoldDB" id="A0A2J8I713"/>
<accession>A0A2J8I713</accession>
<evidence type="ECO:0000313" key="9">
    <source>
        <dbReference type="Proteomes" id="UP000236449"/>
    </source>
</evidence>
<dbReference type="GO" id="GO:0006935">
    <property type="term" value="P:chemotaxis"/>
    <property type="evidence" value="ECO:0007669"/>
    <property type="project" value="UniProtKB-ARBA"/>
</dbReference>
<gene>
    <name evidence="8" type="ORF">C1N32_04830</name>
</gene>
<reference evidence="8 9" key="1">
    <citation type="submission" date="2018-01" db="EMBL/GenBank/DDBJ databases">
        <title>Draft genome sequences of six Vibrio diazotrophicus strains isolated from deep-sea sediments of the Baltic Sea.</title>
        <authorList>
            <person name="Castillo D."/>
            <person name="Vandieken V."/>
            <person name="Chiang O."/>
            <person name="Middelboe M."/>
        </authorList>
    </citation>
    <scope>NUCLEOTIDE SEQUENCE [LARGE SCALE GENOMIC DNA]</scope>
    <source>
        <strain evidence="8 9">60.27F</strain>
    </source>
</reference>
<sequence length="706" mass="76567">MRTLSVQWKITLLAGFCLLVTSLSLIGFSVYNAVTNQQVIKNQSAESVINKSQQLLKTRAQLNSTEISEYLSEAIYRSEMLSSTALFLKKNSEDNFGESEALRTALNEMVRKSVLDFPTIEGAYLVFKPNALDSEDSNYVNADYVGSNDIGRFAPYWRSADDGQNAVNEVLTEKQLSDNENSERFSCPINDGNACVTSPRLISQGTEQFLATSISVPIVVDEEVIGFYGIDLKLDPLLVVAKDSDSSLFNGEGKIFIISLDGTLIASDDQALTIGQPFGGSSVSKDKVSRLLSGKKVESLWSEDGQWMTVFAPITVANQTWGVIFEMPRSSVLKDADELDSVITAQVESGVKVELLAGLLFAVLGLTVIAYTASRIVKPIREVVVRLNDIADGEGDLTQRLDVQSQDEIGQLAHGFNKFLDKLQSTIRQVIETTHSVADTTEQAKITAGETRRSSEAQFREVDLVATASEEMTQTASLVVQNAENAVHAAEQANESARIGQEVIKTSEAEMLNLVNTMNRAVPIVEDLARNNVNITDILEVIEGISEQTNLLALNAAIEAARAGEQGRGFAVVADEVRNLASRTQASVGEIRTVIEKVEKGTRDVVNAIQEGNSLANGTASHVQQAVSELNKIFDAISAINDMNSQIVKAAEEQQTVSAEVNQNVANIRDLSAQILEQAGESEAVGAEISSLSKQQQALVNQFKVS</sequence>
<proteinExistence type="inferred from homology"/>
<evidence type="ECO:0000256" key="2">
    <source>
        <dbReference type="ARBA" id="ARBA00023224"/>
    </source>
</evidence>
<dbReference type="FunFam" id="1.10.287.950:FF:000001">
    <property type="entry name" value="Methyl-accepting chemotaxis sensory transducer"/>
    <property type="match status" value="1"/>
</dbReference>
<comment type="subcellular location">
    <subcellularLocation>
        <location evidence="1">Membrane</location>
    </subcellularLocation>
</comment>
<dbReference type="Proteomes" id="UP000236449">
    <property type="component" value="Unassembled WGS sequence"/>
</dbReference>
<dbReference type="CDD" id="cd11386">
    <property type="entry name" value="MCP_signal"/>
    <property type="match status" value="1"/>
</dbReference>
<dbReference type="RefSeq" id="WP_102965552.1">
    <property type="nucleotide sequence ID" value="NZ_POSK01000002.1"/>
</dbReference>
<dbReference type="PANTHER" id="PTHR32089">
    <property type="entry name" value="METHYL-ACCEPTING CHEMOTAXIS PROTEIN MCPB"/>
    <property type="match status" value="1"/>
</dbReference>
<dbReference type="GO" id="GO:0016020">
    <property type="term" value="C:membrane"/>
    <property type="evidence" value="ECO:0007669"/>
    <property type="project" value="UniProtKB-SubCell"/>
</dbReference>
<protein>
    <submittedName>
        <fullName evidence="8">Methyl-accepting chemotaxis protein</fullName>
    </submittedName>
</protein>
<evidence type="ECO:0000256" key="3">
    <source>
        <dbReference type="ARBA" id="ARBA00029447"/>
    </source>
</evidence>
<dbReference type="PROSITE" id="PS50111">
    <property type="entry name" value="CHEMOTAXIS_TRANSDUC_2"/>
    <property type="match status" value="1"/>
</dbReference>
<dbReference type="Gene3D" id="1.10.287.950">
    <property type="entry name" value="Methyl-accepting chemotaxis protein"/>
    <property type="match status" value="1"/>
</dbReference>
<name>A0A2J8I713_VIBDI</name>
<evidence type="ECO:0000256" key="4">
    <source>
        <dbReference type="PROSITE-ProRule" id="PRU00284"/>
    </source>
</evidence>
<comment type="caution">
    <text evidence="8">The sequence shown here is derived from an EMBL/GenBank/DDBJ whole genome shotgun (WGS) entry which is preliminary data.</text>
</comment>
<dbReference type="PROSITE" id="PS50885">
    <property type="entry name" value="HAMP"/>
    <property type="match status" value="1"/>
</dbReference>
<evidence type="ECO:0000256" key="5">
    <source>
        <dbReference type="SAM" id="Phobius"/>
    </source>
</evidence>
<evidence type="ECO:0000259" key="6">
    <source>
        <dbReference type="PROSITE" id="PS50111"/>
    </source>
</evidence>
<dbReference type="Pfam" id="PF22673">
    <property type="entry name" value="MCP-like_PDC_1"/>
    <property type="match status" value="1"/>
</dbReference>
<feature type="domain" description="Methyl-accepting transducer" evidence="6">
    <location>
        <begin position="433"/>
        <end position="669"/>
    </location>
</feature>
<evidence type="ECO:0000313" key="8">
    <source>
        <dbReference type="EMBL" id="PNI06326.1"/>
    </source>
</evidence>
<dbReference type="CDD" id="cd12913">
    <property type="entry name" value="PDC1_MCP_like"/>
    <property type="match status" value="1"/>
</dbReference>
<keyword evidence="2 4" id="KW-0807">Transducer</keyword>
<dbReference type="EMBL" id="POSK01000002">
    <property type="protein sequence ID" value="PNI06326.1"/>
    <property type="molecule type" value="Genomic_DNA"/>
</dbReference>